<dbReference type="PANTHER" id="PTHR38110">
    <property type="entry name" value="CHROMOSOME 23, WHOLE GENOME SHOTGUN SEQUENCE"/>
    <property type="match status" value="1"/>
</dbReference>
<dbReference type="InterPro" id="IPR049450">
    <property type="entry name" value="ACOT8-like_C"/>
</dbReference>
<feature type="domain" description="Acyl-CoA thioesterase-like N-terminal HotDog" evidence="1">
    <location>
        <begin position="29"/>
        <end position="107"/>
    </location>
</feature>
<evidence type="ECO:0000313" key="4">
    <source>
        <dbReference type="Proteomes" id="UP000253307"/>
    </source>
</evidence>
<reference evidence="3 4" key="1">
    <citation type="journal article" date="2018" name="Microbiome">
        <title>Fine metagenomic profile of the Mediterranean stratified and mixed water columns revealed by assembly and recruitment.</title>
        <authorList>
            <person name="Haro-Moreno J.M."/>
            <person name="Lopez-Perez M."/>
            <person name="De La Torre J.R."/>
            <person name="Picazo A."/>
            <person name="Camacho A."/>
            <person name="Rodriguez-Valera F."/>
        </authorList>
    </citation>
    <scope>NUCLEOTIDE SEQUENCE [LARGE SCALE GENOMIC DNA]</scope>
    <source>
        <strain evidence="3">MED-G82</strain>
    </source>
</reference>
<evidence type="ECO:0000259" key="2">
    <source>
        <dbReference type="Pfam" id="PF20789"/>
    </source>
</evidence>
<protein>
    <submittedName>
        <fullName evidence="3">Thioesterase family protein</fullName>
    </submittedName>
</protein>
<accession>A0A368BRE9</accession>
<comment type="caution">
    <text evidence="3">The sequence shown here is derived from an EMBL/GenBank/DDBJ whole genome shotgun (WGS) entry which is preliminary data.</text>
</comment>
<dbReference type="InterPro" id="IPR049449">
    <property type="entry name" value="TesB_ACOT8-like_N"/>
</dbReference>
<dbReference type="SUPFAM" id="SSF54637">
    <property type="entry name" value="Thioesterase/thiol ester dehydrase-isomerase"/>
    <property type="match status" value="2"/>
</dbReference>
<dbReference type="InterPro" id="IPR052389">
    <property type="entry name" value="Sec_Metab_Biosynth-Assoc"/>
</dbReference>
<name>A0A368BRE9_9GAMM</name>
<dbReference type="EMBL" id="QOPE01000034">
    <property type="protein sequence ID" value="RCL39908.1"/>
    <property type="molecule type" value="Genomic_DNA"/>
</dbReference>
<feature type="domain" description="Acyl-CoA thioesterase-like C-terminal" evidence="2">
    <location>
        <begin position="144"/>
        <end position="269"/>
    </location>
</feature>
<dbReference type="PANTHER" id="PTHR38110:SF1">
    <property type="entry name" value="THIOESTERASE DOMAIN-CONTAINING PROTEIN"/>
    <property type="match status" value="1"/>
</dbReference>
<evidence type="ECO:0000313" key="3">
    <source>
        <dbReference type="EMBL" id="RCL39908.1"/>
    </source>
</evidence>
<proteinExistence type="predicted"/>
<evidence type="ECO:0000259" key="1">
    <source>
        <dbReference type="Pfam" id="PF13622"/>
    </source>
</evidence>
<sequence length="281" mass="31508">MNHFLQFQKAISIEQKSDNLFEFTPDKKYSVGATPNGGYLAAVMHKALVSVLPHSCSINSNVWYLDRTDHQPVDIKVTPIRISKGTSVGDVELIQGDKITCKMTGICTDLDKLSGYSELQTPLPRIFHQSNHDSYVPMNYDSLQKGFTPEFVKQLSLSVHPDHVWWSRDSHGEGYDARCSGFVELEGDLPDQFALSYLADILPPVVTNKYGPLGWIPTLTLTTSIKQLPTTQKVFIDAIATDLNKGYFEQNLSMWDLNENLVATSRQIAKVLKSNERLGKN</sequence>
<gene>
    <name evidence="3" type="ORF">DBW96_04015</name>
</gene>
<organism evidence="3 4">
    <name type="scientific">SAR86 cluster bacterium</name>
    <dbReference type="NCBI Taxonomy" id="2030880"/>
    <lineage>
        <taxon>Bacteria</taxon>
        <taxon>Pseudomonadati</taxon>
        <taxon>Pseudomonadota</taxon>
        <taxon>Gammaproteobacteria</taxon>
        <taxon>SAR86 cluster</taxon>
    </lineage>
</organism>
<dbReference type="InterPro" id="IPR042171">
    <property type="entry name" value="Acyl-CoA_hotdog"/>
</dbReference>
<dbReference type="Gene3D" id="2.40.160.210">
    <property type="entry name" value="Acyl-CoA thioesterase, double hotdog domain"/>
    <property type="match status" value="1"/>
</dbReference>
<dbReference type="AlphaFoldDB" id="A0A368BRE9"/>
<dbReference type="InterPro" id="IPR029069">
    <property type="entry name" value="HotDog_dom_sf"/>
</dbReference>
<dbReference type="Pfam" id="PF20789">
    <property type="entry name" value="4HBT_3C"/>
    <property type="match status" value="1"/>
</dbReference>
<dbReference type="Proteomes" id="UP000253307">
    <property type="component" value="Unassembled WGS sequence"/>
</dbReference>
<dbReference type="Pfam" id="PF13622">
    <property type="entry name" value="4HBT_3"/>
    <property type="match status" value="1"/>
</dbReference>